<accession>J9DPI2</accession>
<proteinExistence type="predicted"/>
<reference evidence="4" key="2">
    <citation type="submission" date="2015-07" db="EMBL/GenBank/DDBJ databases">
        <title>Contrasting host-pathogen interactions and genome evolution in two generalist and specialist microsporidian pathogens of mosquitoes.</title>
        <authorList>
            <consortium name="The Broad Institute Genomics Platform"/>
            <consortium name="The Broad Institute Genome Sequencing Center for Infectious Disease"/>
            <person name="Cuomo C.A."/>
            <person name="Sanscrainte N.D."/>
            <person name="Goldberg J.M."/>
            <person name="Heiman D."/>
            <person name="Young S."/>
            <person name="Zeng Q."/>
            <person name="Becnel J.J."/>
            <person name="Birren B.W."/>
        </authorList>
    </citation>
    <scope>NUCLEOTIDE SEQUENCE [LARGE SCALE GENOMIC DNA]</scope>
    <source>
        <strain evidence="4">USNM 41457</strain>
    </source>
</reference>
<dbReference type="NCBIfam" id="TIGR00231">
    <property type="entry name" value="small_GTP"/>
    <property type="match status" value="1"/>
</dbReference>
<dbReference type="PRINTS" id="PR00449">
    <property type="entry name" value="RASTRNSFRMNG"/>
</dbReference>
<dbReference type="GO" id="GO:0007264">
    <property type="term" value="P:small GTPase-mediated signal transduction"/>
    <property type="evidence" value="ECO:0007669"/>
    <property type="project" value="InterPro"/>
</dbReference>
<dbReference type="InterPro" id="IPR001806">
    <property type="entry name" value="Small_GTPase"/>
</dbReference>
<dbReference type="SMART" id="SM00174">
    <property type="entry name" value="RHO"/>
    <property type="match status" value="1"/>
</dbReference>
<dbReference type="GO" id="GO:0003924">
    <property type="term" value="F:GTPase activity"/>
    <property type="evidence" value="ECO:0007669"/>
    <property type="project" value="InterPro"/>
</dbReference>
<dbReference type="PROSITE" id="PS51420">
    <property type="entry name" value="RHO"/>
    <property type="match status" value="1"/>
</dbReference>
<evidence type="ECO:0000313" key="3">
    <source>
        <dbReference type="EMBL" id="EJW04460.1"/>
    </source>
</evidence>
<keyword evidence="2" id="KW-0342">GTP-binding</keyword>
<dbReference type="Proteomes" id="UP000003163">
    <property type="component" value="Unassembled WGS sequence"/>
</dbReference>
<dbReference type="GO" id="GO:0005525">
    <property type="term" value="F:GTP binding"/>
    <property type="evidence" value="ECO:0007669"/>
    <property type="project" value="UniProtKB-KW"/>
</dbReference>
<evidence type="ECO:0000256" key="2">
    <source>
        <dbReference type="ARBA" id="ARBA00023134"/>
    </source>
</evidence>
<dbReference type="VEuPathDB" id="MicrosporidiaDB:EDEG_01330"/>
<dbReference type="HOGENOM" id="CLU_1299687_0_0_1"/>
<dbReference type="InParanoid" id="J9DPI2"/>
<dbReference type="AlphaFoldDB" id="J9DPI2"/>
<evidence type="ECO:0000256" key="1">
    <source>
        <dbReference type="ARBA" id="ARBA00022741"/>
    </source>
</evidence>
<dbReference type="EMBL" id="AFBI03000018">
    <property type="protein sequence ID" value="EJW04460.1"/>
    <property type="molecule type" value="Genomic_DNA"/>
</dbReference>
<dbReference type="Pfam" id="PF00071">
    <property type="entry name" value="Ras"/>
    <property type="match status" value="1"/>
</dbReference>
<keyword evidence="4" id="KW-1185">Reference proteome</keyword>
<keyword evidence="1" id="KW-0547">Nucleotide-binding</keyword>
<sequence length="212" mass="24866">MSSVWRQSINTVLIGDPRVGKTRLIYKLLHSQLQPYTVDSSSNDVYSMENESYHYKETLFDSFRIVHILNQFERVIINIFDTAGAERYDKIRKQTYKNAHVIVICYDVSDIESAKNVFLKWVPDIASYKKMYMVVGLCSNRNTDNFGVKYVEKIVDDPMCFCSMVVNLCDNSGVLNFVNCVVEASNVQKTQKERKNLNKPWWKKFLRWCMCY</sequence>
<dbReference type="STRING" id="1003232.J9DPI2"/>
<reference evidence="3 4" key="1">
    <citation type="submission" date="2011-08" db="EMBL/GenBank/DDBJ databases">
        <authorList>
            <person name="Liu Z.J."/>
            <person name="Shi F.L."/>
            <person name="Lu J.Q."/>
            <person name="Li M."/>
            <person name="Wang Z.L."/>
        </authorList>
    </citation>
    <scope>NUCLEOTIDE SEQUENCE [LARGE SCALE GENOMIC DNA]</scope>
    <source>
        <strain evidence="3 4">USNM 41457</strain>
    </source>
</reference>
<organism evidence="3 4">
    <name type="scientific">Edhazardia aedis (strain USNM 41457)</name>
    <name type="common">Microsporidian parasite</name>
    <dbReference type="NCBI Taxonomy" id="1003232"/>
    <lineage>
        <taxon>Eukaryota</taxon>
        <taxon>Fungi</taxon>
        <taxon>Fungi incertae sedis</taxon>
        <taxon>Microsporidia</taxon>
        <taxon>Edhazardia</taxon>
    </lineage>
</organism>
<comment type="caution">
    <text evidence="3">The sequence shown here is derived from an EMBL/GenBank/DDBJ whole genome shotgun (WGS) entry which is preliminary data.</text>
</comment>
<dbReference type="Gene3D" id="3.40.50.300">
    <property type="entry name" value="P-loop containing nucleotide triphosphate hydrolases"/>
    <property type="match status" value="1"/>
</dbReference>
<dbReference type="PROSITE" id="PS51419">
    <property type="entry name" value="RAB"/>
    <property type="match status" value="1"/>
</dbReference>
<protein>
    <submittedName>
        <fullName evidence="3">Small GTP-binding protein domain</fullName>
    </submittedName>
</protein>
<dbReference type="SUPFAM" id="SSF52540">
    <property type="entry name" value="P-loop containing nucleoside triphosphate hydrolases"/>
    <property type="match status" value="1"/>
</dbReference>
<dbReference type="InterPro" id="IPR003578">
    <property type="entry name" value="Small_GTPase_Rho"/>
</dbReference>
<dbReference type="InterPro" id="IPR005225">
    <property type="entry name" value="Small_GTP-bd"/>
</dbReference>
<dbReference type="OrthoDB" id="63533at2759"/>
<gene>
    <name evidence="3" type="ORF">EDEG_01330</name>
</gene>
<evidence type="ECO:0000313" key="4">
    <source>
        <dbReference type="Proteomes" id="UP000003163"/>
    </source>
</evidence>
<name>J9DPI2_EDHAE</name>
<dbReference type="InterPro" id="IPR027417">
    <property type="entry name" value="P-loop_NTPase"/>
</dbReference>
<dbReference type="PANTHER" id="PTHR24072">
    <property type="entry name" value="RHO FAMILY GTPASE"/>
    <property type="match status" value="1"/>
</dbReference>